<organism evidence="3 4">
    <name type="scientific">Gracilibacillus halophilus YIM-C55.5</name>
    <dbReference type="NCBI Taxonomy" id="1308866"/>
    <lineage>
        <taxon>Bacteria</taxon>
        <taxon>Bacillati</taxon>
        <taxon>Bacillota</taxon>
        <taxon>Bacilli</taxon>
        <taxon>Bacillales</taxon>
        <taxon>Bacillaceae</taxon>
        <taxon>Gracilibacillus</taxon>
    </lineage>
</organism>
<feature type="region of interest" description="Disordered" evidence="1">
    <location>
        <begin position="1"/>
        <end position="20"/>
    </location>
</feature>
<dbReference type="OrthoDB" id="2365115at2"/>
<dbReference type="STRING" id="1308866.J416_10876"/>
<protein>
    <submittedName>
        <fullName evidence="3">Capsular polysaccharide biosynthesis protein</fullName>
    </submittedName>
</protein>
<keyword evidence="4" id="KW-1185">Reference proteome</keyword>
<gene>
    <name evidence="3" type="ORF">J416_10876</name>
</gene>
<dbReference type="PATRIC" id="fig|1308866.3.peg.2206"/>
<feature type="transmembrane region" description="Helical" evidence="2">
    <location>
        <begin position="29"/>
        <end position="47"/>
    </location>
</feature>
<dbReference type="Proteomes" id="UP000012283">
    <property type="component" value="Unassembled WGS sequence"/>
</dbReference>
<reference evidence="3 4" key="1">
    <citation type="submission" date="2013-03" db="EMBL/GenBank/DDBJ databases">
        <title>Draft genome sequence of Gracibacillus halophilus YIM-C55.5, a moderately halophilic and thermophilic organism from the Xiaochaidamu salt lake.</title>
        <authorList>
            <person name="Sugumar T."/>
            <person name="Polireddy D.R."/>
            <person name="Antony A."/>
            <person name="Madhava Y.R."/>
            <person name="Sivakumar N."/>
        </authorList>
    </citation>
    <scope>NUCLEOTIDE SEQUENCE [LARGE SCALE GENOMIC DNA]</scope>
    <source>
        <strain evidence="3 4">YIM-C55.5</strain>
    </source>
</reference>
<evidence type="ECO:0000256" key="2">
    <source>
        <dbReference type="SAM" id="Phobius"/>
    </source>
</evidence>
<evidence type="ECO:0000256" key="1">
    <source>
        <dbReference type="SAM" id="MobiDB-lite"/>
    </source>
</evidence>
<proteinExistence type="predicted"/>
<evidence type="ECO:0000313" key="3">
    <source>
        <dbReference type="EMBL" id="ENH96431.1"/>
    </source>
</evidence>
<name>N4WTE7_9BACI</name>
<dbReference type="AlphaFoldDB" id="N4WTE7"/>
<comment type="caution">
    <text evidence="3">The sequence shown here is derived from an EMBL/GenBank/DDBJ whole genome shotgun (WGS) entry which is preliminary data.</text>
</comment>
<evidence type="ECO:0000313" key="4">
    <source>
        <dbReference type="Proteomes" id="UP000012283"/>
    </source>
</evidence>
<keyword evidence="2" id="KW-0812">Transmembrane</keyword>
<accession>N4WTE7</accession>
<sequence length="162" mass="18739">MKNRQQRNHTSNQWKGIDQSKHKRPHRNLLLVVTAIIIVLSITYVWAKPNDQPLYQASAVLSVGENEEMIEQFTNERSVRRIVEELYAELQVSISTQRLANKIDVERMDQSNLVRISVSDSDPDRAAMMANTAVRLYQTGLFHQDFQFEVVTEAVIEVEELQ</sequence>
<keyword evidence="2" id="KW-0472">Membrane</keyword>
<dbReference type="RefSeq" id="WP_003470406.1">
    <property type="nucleotide sequence ID" value="NZ_APML01000044.1"/>
</dbReference>
<dbReference type="EMBL" id="APML01000044">
    <property type="protein sequence ID" value="ENH96431.1"/>
    <property type="molecule type" value="Genomic_DNA"/>
</dbReference>
<keyword evidence="2" id="KW-1133">Transmembrane helix</keyword>